<sequence length="80" mass="8337">MVFGRGPRGRHVEGLRKGDVLALHGPSSLAVPVVLLAAARLGVTVTTLNGLCTTGEMAVQLRDRETRRAPGPRGHPSGTS</sequence>
<name>A0ABY6P382_9NOCA</name>
<dbReference type="SUPFAM" id="SSF56801">
    <property type="entry name" value="Acetyl-CoA synthetase-like"/>
    <property type="match status" value="1"/>
</dbReference>
<protein>
    <recommendedName>
        <fullName evidence="2">AMP-dependent synthetase/ligase domain-containing protein</fullName>
    </recommendedName>
</protein>
<accession>A0ABY6P382</accession>
<organism evidence="3 4">
    <name type="scientific">Rhodococcus antarcticus</name>
    <dbReference type="NCBI Taxonomy" id="2987751"/>
    <lineage>
        <taxon>Bacteria</taxon>
        <taxon>Bacillati</taxon>
        <taxon>Actinomycetota</taxon>
        <taxon>Actinomycetes</taxon>
        <taxon>Mycobacteriales</taxon>
        <taxon>Nocardiaceae</taxon>
        <taxon>Rhodococcus</taxon>
    </lineage>
</organism>
<evidence type="ECO:0000256" key="1">
    <source>
        <dbReference type="SAM" id="MobiDB-lite"/>
    </source>
</evidence>
<evidence type="ECO:0000313" key="4">
    <source>
        <dbReference type="Proteomes" id="UP001164965"/>
    </source>
</evidence>
<evidence type="ECO:0000313" key="3">
    <source>
        <dbReference type="EMBL" id="UZJ26110.1"/>
    </source>
</evidence>
<dbReference type="Proteomes" id="UP001164965">
    <property type="component" value="Chromosome"/>
</dbReference>
<reference evidence="3" key="1">
    <citation type="submission" date="2022-10" db="EMBL/GenBank/DDBJ databases">
        <title>Rhodococcus sp.75.</title>
        <authorList>
            <person name="Sun M."/>
        </authorList>
    </citation>
    <scope>NUCLEOTIDE SEQUENCE</scope>
    <source>
        <strain evidence="3">75</strain>
    </source>
</reference>
<feature type="domain" description="AMP-dependent synthetase/ligase" evidence="2">
    <location>
        <begin position="14"/>
        <end position="66"/>
    </location>
</feature>
<dbReference type="InterPro" id="IPR000873">
    <property type="entry name" value="AMP-dep_synth/lig_dom"/>
</dbReference>
<evidence type="ECO:0000259" key="2">
    <source>
        <dbReference type="Pfam" id="PF00501"/>
    </source>
</evidence>
<dbReference type="Pfam" id="PF00501">
    <property type="entry name" value="AMP-binding"/>
    <property type="match status" value="1"/>
</dbReference>
<proteinExistence type="predicted"/>
<dbReference type="Gene3D" id="3.40.50.980">
    <property type="match status" value="1"/>
</dbReference>
<dbReference type="EMBL" id="CP110615">
    <property type="protein sequence ID" value="UZJ26110.1"/>
    <property type="molecule type" value="Genomic_DNA"/>
</dbReference>
<dbReference type="RefSeq" id="WP_265384214.1">
    <property type="nucleotide sequence ID" value="NZ_CP110615.1"/>
</dbReference>
<feature type="region of interest" description="Disordered" evidence="1">
    <location>
        <begin position="61"/>
        <end position="80"/>
    </location>
</feature>
<keyword evidence="4" id="KW-1185">Reference proteome</keyword>
<gene>
    <name evidence="3" type="ORF">RHODO2019_06760</name>
</gene>